<feature type="compositionally biased region" description="Basic and acidic residues" evidence="1">
    <location>
        <begin position="424"/>
        <end position="434"/>
    </location>
</feature>
<feature type="region of interest" description="Disordered" evidence="1">
    <location>
        <begin position="925"/>
        <end position="990"/>
    </location>
</feature>
<keyword evidence="3" id="KW-1185">Reference proteome</keyword>
<feature type="region of interest" description="Disordered" evidence="1">
    <location>
        <begin position="525"/>
        <end position="910"/>
    </location>
</feature>
<organism evidence="2 3">
    <name type="scientific">Podospora australis</name>
    <dbReference type="NCBI Taxonomy" id="1536484"/>
    <lineage>
        <taxon>Eukaryota</taxon>
        <taxon>Fungi</taxon>
        <taxon>Dikarya</taxon>
        <taxon>Ascomycota</taxon>
        <taxon>Pezizomycotina</taxon>
        <taxon>Sordariomycetes</taxon>
        <taxon>Sordariomycetidae</taxon>
        <taxon>Sordariales</taxon>
        <taxon>Podosporaceae</taxon>
        <taxon>Podospora</taxon>
    </lineage>
</organism>
<feature type="compositionally biased region" description="Low complexity" evidence="1">
    <location>
        <begin position="555"/>
        <end position="564"/>
    </location>
</feature>
<feature type="region of interest" description="Disordered" evidence="1">
    <location>
        <begin position="364"/>
        <end position="445"/>
    </location>
</feature>
<accession>A0AAN7ADW7</accession>
<evidence type="ECO:0000256" key="1">
    <source>
        <dbReference type="SAM" id="MobiDB-lite"/>
    </source>
</evidence>
<gene>
    <name evidence="2" type="ORF">QBC35DRAFT_534577</name>
</gene>
<feature type="compositionally biased region" description="Basic and acidic residues" evidence="1">
    <location>
        <begin position="644"/>
        <end position="677"/>
    </location>
</feature>
<feature type="compositionally biased region" description="Low complexity" evidence="1">
    <location>
        <begin position="952"/>
        <end position="962"/>
    </location>
</feature>
<feature type="compositionally biased region" description="Basic and acidic residues" evidence="1">
    <location>
        <begin position="933"/>
        <end position="951"/>
    </location>
</feature>
<feature type="compositionally biased region" description="Basic and acidic residues" evidence="1">
    <location>
        <begin position="610"/>
        <end position="620"/>
    </location>
</feature>
<feature type="compositionally biased region" description="Polar residues" evidence="1">
    <location>
        <begin position="750"/>
        <end position="759"/>
    </location>
</feature>
<reference evidence="2" key="1">
    <citation type="journal article" date="2023" name="Mol. Phylogenet. Evol.">
        <title>Genome-scale phylogeny and comparative genomics of the fungal order Sordariales.</title>
        <authorList>
            <person name="Hensen N."/>
            <person name="Bonometti L."/>
            <person name="Westerberg I."/>
            <person name="Brannstrom I.O."/>
            <person name="Guillou S."/>
            <person name="Cros-Aarteil S."/>
            <person name="Calhoun S."/>
            <person name="Haridas S."/>
            <person name="Kuo A."/>
            <person name="Mondo S."/>
            <person name="Pangilinan J."/>
            <person name="Riley R."/>
            <person name="LaButti K."/>
            <person name="Andreopoulos B."/>
            <person name="Lipzen A."/>
            <person name="Chen C."/>
            <person name="Yan M."/>
            <person name="Daum C."/>
            <person name="Ng V."/>
            <person name="Clum A."/>
            <person name="Steindorff A."/>
            <person name="Ohm R.A."/>
            <person name="Martin F."/>
            <person name="Silar P."/>
            <person name="Natvig D.O."/>
            <person name="Lalanne C."/>
            <person name="Gautier V."/>
            <person name="Ament-Velasquez S.L."/>
            <person name="Kruys A."/>
            <person name="Hutchinson M.I."/>
            <person name="Powell A.J."/>
            <person name="Barry K."/>
            <person name="Miller A.N."/>
            <person name="Grigoriev I.V."/>
            <person name="Debuchy R."/>
            <person name="Gladieux P."/>
            <person name="Hiltunen Thoren M."/>
            <person name="Johannesson H."/>
        </authorList>
    </citation>
    <scope>NUCLEOTIDE SEQUENCE</scope>
    <source>
        <strain evidence="2">PSN309</strain>
    </source>
</reference>
<name>A0AAN7ADW7_9PEZI</name>
<protein>
    <submittedName>
        <fullName evidence="2">Uncharacterized protein</fullName>
    </submittedName>
</protein>
<dbReference type="AlphaFoldDB" id="A0AAN7ADW7"/>
<feature type="compositionally biased region" description="Acidic residues" evidence="1">
    <location>
        <begin position="86"/>
        <end position="96"/>
    </location>
</feature>
<feature type="compositionally biased region" description="Pro residues" evidence="1">
    <location>
        <begin position="724"/>
        <end position="734"/>
    </location>
</feature>
<feature type="compositionally biased region" description="Acidic residues" evidence="1">
    <location>
        <begin position="219"/>
        <end position="234"/>
    </location>
</feature>
<feature type="compositionally biased region" description="Polar residues" evidence="1">
    <location>
        <begin position="242"/>
        <end position="272"/>
    </location>
</feature>
<feature type="compositionally biased region" description="Low complexity" evidence="1">
    <location>
        <begin position="18"/>
        <end position="30"/>
    </location>
</feature>
<feature type="compositionally biased region" description="Basic and acidic residues" evidence="1">
    <location>
        <begin position="166"/>
        <end position="207"/>
    </location>
</feature>
<sequence>MAALRSGRNKKRKLNSGAAQPQTQQKATKATEQESQDDNDSWSSPVRRIFGDQGIPRRFVPRDANAFLHPRRRKSIESIASAAPSDSDDYETEPEPELALPPLTPASPVPQNNIPGWVSKLDSDAVDDGTDDSNNQQALCAFDPASRSSVLEEPAQQDHAIIHSVEVNDVKPPEDTPPHADMMDIDHDQKPQASHHEPSPSVKEEGSHPFTTEIKLDETEIDENPDLQTDEMDIGNDRHSPSLMNRDSPSLDTPPLTDSPSLDTVADPQTSPLDDAPALPLEVLSQDAGTQLIPPSPPRDRFQAWRELILDLKYGPDRIWTESGWVEPGLTGGKETISDSNVPSSPVITCAKSDRSHAAVVATEESFAVQPKHRDEIPESRLPSPEPKTRGLEAQEQLLNEPTHTGTKRRRGSRSRSQSIDSFRTAREGSHSEDTQPDPPEQEINQATALADSFEFELEDGSPSPNLQIAAQPEKVDVEGSHFSAAVANACPVQEFNQIVLEPTPVTRLPSPVAHHDQLAPSLDWASAGVSSGDTTVDDTDTDVELGRVVSDSQSPELNSLLLPDEPPEDDSPEFDDQVCFDPELDSTIHPIEVQEHKPPQLQEIGGQSVDEKNSDRQVAEENSDFQGSPELDKELLSTDIEVDEKSRSQDSETHTQDIDEQEHTLQRSRSRSRDLDCEALPDGLPKQDLHTEKADTQAAKHEAHDIADAPNLNTTESPVHDPIIPPIESPPNHTPERPQHSAIYLEENQPFSSSTSCLPTVECLHGEQEGKKVSTSVAPPPDHVAHSQETDTQDTYMELEDSSGPSTTKSISSSGGTEESSTLNAESLASEPLSPAPSHHNEVPEAETEMQAEQLKSTPMKSVPSLGTEREPVNSNDVVAPFGVPTAMSCPEEPQIEPNSPSAESDLSTLSAVEGMSWYADFESLQSTARSGDPHTDEATSGSKHEDKDTGISTTGTSGYTPENKVTPESEVGNNRTSTRRALPSGKPVILNSDRERAILLDLYRQTNGDIRVIRKMLPGSKDRPGPEEIDRLFRILKDASERGQVKLTKYHQRRVKSLGSLDGFAVDTGAGPAKSFSSPAKKTATTSKNSPMNTLPVTNAVFVPLNITAPVPEKFTPVEPVEKIEDVIEVKIGCPVPNWRDCPTCSIAASKKRGKSRS</sequence>
<dbReference type="Proteomes" id="UP001302126">
    <property type="component" value="Unassembled WGS sequence"/>
</dbReference>
<proteinExistence type="predicted"/>
<reference evidence="2" key="2">
    <citation type="submission" date="2023-05" db="EMBL/GenBank/DDBJ databases">
        <authorList>
            <consortium name="Lawrence Berkeley National Laboratory"/>
            <person name="Steindorff A."/>
            <person name="Hensen N."/>
            <person name="Bonometti L."/>
            <person name="Westerberg I."/>
            <person name="Brannstrom I.O."/>
            <person name="Guillou S."/>
            <person name="Cros-Aarteil S."/>
            <person name="Calhoun S."/>
            <person name="Haridas S."/>
            <person name="Kuo A."/>
            <person name="Mondo S."/>
            <person name="Pangilinan J."/>
            <person name="Riley R."/>
            <person name="Labutti K."/>
            <person name="Andreopoulos B."/>
            <person name="Lipzen A."/>
            <person name="Chen C."/>
            <person name="Yanf M."/>
            <person name="Daum C."/>
            <person name="Ng V."/>
            <person name="Clum A."/>
            <person name="Ohm R."/>
            <person name="Martin F."/>
            <person name="Silar P."/>
            <person name="Natvig D."/>
            <person name="Lalanne C."/>
            <person name="Gautier V."/>
            <person name="Ament-Velasquez S.L."/>
            <person name="Kruys A."/>
            <person name="Hutchinson M.I."/>
            <person name="Powell A.J."/>
            <person name="Barry K."/>
            <person name="Miller A.N."/>
            <person name="Grigoriev I.V."/>
            <person name="Debuchy R."/>
            <person name="Gladieux P."/>
            <person name="Thoren M.H."/>
            <person name="Johannesson H."/>
        </authorList>
    </citation>
    <scope>NUCLEOTIDE SEQUENCE</scope>
    <source>
        <strain evidence="2">PSN309</strain>
    </source>
</reference>
<feature type="region of interest" description="Disordered" evidence="1">
    <location>
        <begin position="1"/>
        <end position="299"/>
    </location>
</feature>
<evidence type="ECO:0000313" key="2">
    <source>
        <dbReference type="EMBL" id="KAK4184941.1"/>
    </source>
</evidence>
<feature type="compositionally biased region" description="Low complexity" evidence="1">
    <location>
        <begin position="803"/>
        <end position="839"/>
    </location>
</feature>
<feature type="region of interest" description="Disordered" evidence="1">
    <location>
        <begin position="1072"/>
        <end position="1093"/>
    </location>
</feature>
<comment type="caution">
    <text evidence="2">The sequence shown here is derived from an EMBL/GenBank/DDBJ whole genome shotgun (WGS) entry which is preliminary data.</text>
</comment>
<feature type="compositionally biased region" description="Basic and acidic residues" evidence="1">
    <location>
        <begin position="686"/>
        <end position="708"/>
    </location>
</feature>
<dbReference type="EMBL" id="MU864468">
    <property type="protein sequence ID" value="KAK4184941.1"/>
    <property type="molecule type" value="Genomic_DNA"/>
</dbReference>
<evidence type="ECO:0000313" key="3">
    <source>
        <dbReference type="Proteomes" id="UP001302126"/>
    </source>
</evidence>
<feature type="compositionally biased region" description="Acidic residues" evidence="1">
    <location>
        <begin position="566"/>
        <end position="585"/>
    </location>
</feature>
<feature type="compositionally biased region" description="Polar residues" evidence="1">
    <location>
        <begin position="898"/>
        <end position="910"/>
    </location>
</feature>
<feature type="compositionally biased region" description="Polar residues" evidence="1">
    <location>
        <begin position="1077"/>
        <end position="1093"/>
    </location>
</feature>